<dbReference type="PANTHER" id="PTHR24126:SF61">
    <property type="entry name" value="CHROMOSOME UNDETERMINED SCAFFOLD_2, WHOLE GENOME SHOTGUN SEQUENCE"/>
    <property type="match status" value="1"/>
</dbReference>
<dbReference type="InterPro" id="IPR002110">
    <property type="entry name" value="Ankyrin_rpt"/>
</dbReference>
<sequence>MHFIIDILHENNLEKLKQYEEECNFEFKILNNDNFNIIDYVCSLYEETKISKEIKDFVLSYYDKNIAKIIKLMIDDDRTHLKRFLKNNEISLNYSSNVYLKIMKNNHRCQEEVSSDILNLVICHFDKKRNEFISIIKKDDLSELRAYHKENKIELKEFIDDTFNIIEYCKAPENNISERITNYIISHIDKKRSTVVDLIKNNNIDNLKKYMEENDLEFKELNDEYFNIIQFCRNSFYIYPTMVSFIKSHFDKKRYRVVELIMDKRINELKEFFIENEIDMEELNDENFDIIDFCCEPSNHVIPDIKDFVLCYSNKERFGVINLIRSNNISELENFLKTNNIELSKLNDSNHFDLIRYCDDNSNNISIPMKKFVINHFYKNRGDIVDILKENDLDKLKIYMKDNSININVLNDNNFNILKFLNTLNDNEKNYSEIKLYVLQHVNENIKDLFDEIKKNDHENLLKYLKNKESEYIINTDEDYYNIIKCSLNHLNNVSKNIVLNYFDPRKNKVLRMIRKGDLYELKEYLDNNLKEFKKLNSDYFDIQEYCCAEDNHLSPEIINFILSHYSKERTDIINIIKSNNIIKIRNYMEKNNYEFEDLIDQYFDIIKYINSPYNRINERTVTFIITHFNKIRSEVLEYIRKKDISELINYLNNNNIELKSLNDDYFDIRKYCNDGHNRISYGMKSYIWSHFDNQRSKIVEYIRNNKFSELNDYVVNQDIEFKNLNDDYFNIIMYCNRPENHIRNVALFTNYVIEHYDGKRKQFIEILKENDVNLLNDYIQQYGMELEKLNDSYFSIANYTYMLFTQHKISKDVKNFIMIYSNERRRNLIQNILNKTSINSLKFYIEENKIEFKNYNDNHFEIIDYIYSLSDNVIDSIKKSLILSNFDKEINKLVMVIKRNEMNEVKNYLDNNEEKFKEPNEGYYNVLKYFLSDAKTISIDIEKYILSYLNPKKIAVINMIKNNDLKKLEEYFKCNLSEFKILNDEFFDIQDYCCNSHHQVSNDIKYFILSHFNSQRITVINLIKKNNILNLKKYMEENNIEFKSLNDAYFDIIDFYNNTNNIGIRMKNFILTNFSKARGEILKLIKNKDINALRNFIASNDIELCQLSDKHFDIREYCTKSENYITPNMKAYILSHYDNIRSDVVELLRYNKYIELKALVDEKNIEFKDLNDDYFDIIKYYMETSRNPHQEIIEFMIINYSMERKYIIKLINLEEKNLLEIYVKKHNFYFNTMNDKYFNIYSYVNSKNSPRKIKYLISDYYDKERNDIKDIIKSKDIEKFKDYITLKNIKFSKLCDKYFDIMSFAIKYDASMEIIKTIAKQYDYKYPVNNNEELNCSPIYWALFMNNYIAAELLIKRGKIDINVFGDKLLSKLKDNYSFTESNINYILQNNFKIETIQNFLRKNNHLHLKELINNNNFEILNSCYYNPLFENKFILDMLNCHKNKTSLYNSSIDRNRKKYLCWNENSLLDIFIDENDPEIILLFMNNIDVSSLINIKNADGLTPLTKVIKSNNYSENSKLEIISRFIEYGVDLNKRSNNEFSPLYLAIDRKLYSIIILLIQNGANINEFVGLENESLLMKAIDINNMNIDIIKYLIQECSNLNHVNLMGQSFIDKVISKNNIEIFEYLASHNINDFMGNHICRIIREDKLNLFKILIDNGFDGKKRDEYGQTPLDYAIQFKNKGFQVYIENEILKIEECSIW</sequence>
<evidence type="ECO:0000313" key="5">
    <source>
        <dbReference type="Proteomes" id="UP000193920"/>
    </source>
</evidence>
<dbReference type="PANTHER" id="PTHR24126">
    <property type="entry name" value="ANKYRIN REPEAT, PH AND SEC7 DOMAIN CONTAINING PROTEIN SECG-RELATED"/>
    <property type="match status" value="1"/>
</dbReference>
<proteinExistence type="predicted"/>
<dbReference type="InterPro" id="IPR036770">
    <property type="entry name" value="Ankyrin_rpt-contain_sf"/>
</dbReference>
<gene>
    <name evidence="4" type="ORF">LY90DRAFT_643188</name>
</gene>
<dbReference type="SUPFAM" id="SSF48403">
    <property type="entry name" value="Ankyrin repeat"/>
    <property type="match status" value="1"/>
</dbReference>
<evidence type="ECO:0000256" key="1">
    <source>
        <dbReference type="ARBA" id="ARBA00022737"/>
    </source>
</evidence>
<reference evidence="4 5" key="1">
    <citation type="submission" date="2016-08" db="EMBL/GenBank/DDBJ databases">
        <title>A Parts List for Fungal Cellulosomes Revealed by Comparative Genomics.</title>
        <authorList>
            <consortium name="DOE Joint Genome Institute"/>
            <person name="Haitjema C.H."/>
            <person name="Gilmore S.P."/>
            <person name="Henske J.K."/>
            <person name="Solomon K.V."/>
            <person name="De Groot R."/>
            <person name="Kuo A."/>
            <person name="Mondo S.J."/>
            <person name="Salamov A.A."/>
            <person name="Labutti K."/>
            <person name="Zhao Z."/>
            <person name="Chiniquy J."/>
            <person name="Barry K."/>
            <person name="Brewer H.M."/>
            <person name="Purvine S.O."/>
            <person name="Wright A.T."/>
            <person name="Boxma B."/>
            <person name="Van Alen T."/>
            <person name="Hackstein J.H."/>
            <person name="Baker S.E."/>
            <person name="Grigoriev I.V."/>
            <person name="O'Malley M.A."/>
        </authorList>
    </citation>
    <scope>NUCLEOTIDE SEQUENCE [LARGE SCALE GENOMIC DNA]</scope>
    <source>
        <strain evidence="4 5">G1</strain>
    </source>
</reference>
<dbReference type="Gene3D" id="1.25.40.20">
    <property type="entry name" value="Ankyrin repeat-containing domain"/>
    <property type="match status" value="1"/>
</dbReference>
<dbReference type="PROSITE" id="PS50088">
    <property type="entry name" value="ANK_REPEAT"/>
    <property type="match status" value="1"/>
</dbReference>
<comment type="caution">
    <text evidence="4">The sequence shown here is derived from an EMBL/GenBank/DDBJ whole genome shotgun (WGS) entry which is preliminary data.</text>
</comment>
<dbReference type="EMBL" id="MCOG01000061">
    <property type="protein sequence ID" value="ORY60456.1"/>
    <property type="molecule type" value="Genomic_DNA"/>
</dbReference>
<dbReference type="Proteomes" id="UP000193920">
    <property type="component" value="Unassembled WGS sequence"/>
</dbReference>
<organism evidence="4 5">
    <name type="scientific">Neocallimastix californiae</name>
    <dbReference type="NCBI Taxonomy" id="1754190"/>
    <lineage>
        <taxon>Eukaryota</taxon>
        <taxon>Fungi</taxon>
        <taxon>Fungi incertae sedis</taxon>
        <taxon>Chytridiomycota</taxon>
        <taxon>Chytridiomycota incertae sedis</taxon>
        <taxon>Neocallimastigomycetes</taxon>
        <taxon>Neocallimastigales</taxon>
        <taxon>Neocallimastigaceae</taxon>
        <taxon>Neocallimastix</taxon>
    </lineage>
</organism>
<evidence type="ECO:0000313" key="4">
    <source>
        <dbReference type="EMBL" id="ORY60456.1"/>
    </source>
</evidence>
<dbReference type="OrthoDB" id="10523076at2759"/>
<keyword evidence="1" id="KW-0677">Repeat</keyword>
<feature type="repeat" description="ANK" evidence="3">
    <location>
        <begin position="1540"/>
        <end position="1568"/>
    </location>
</feature>
<name>A0A1Y2DMT6_9FUNG</name>
<accession>A0A1Y2DMT6</accession>
<protein>
    <submittedName>
        <fullName evidence="4">Uncharacterized protein</fullName>
    </submittedName>
</protein>
<keyword evidence="2 3" id="KW-0040">ANK repeat</keyword>
<evidence type="ECO:0000256" key="3">
    <source>
        <dbReference type="PROSITE-ProRule" id="PRU00023"/>
    </source>
</evidence>
<dbReference type="Pfam" id="PF12796">
    <property type="entry name" value="Ank_2"/>
    <property type="match status" value="1"/>
</dbReference>
<keyword evidence="5" id="KW-1185">Reference proteome</keyword>
<evidence type="ECO:0000256" key="2">
    <source>
        <dbReference type="ARBA" id="ARBA00023043"/>
    </source>
</evidence>
<dbReference type="PROSITE" id="PS50297">
    <property type="entry name" value="ANK_REP_REGION"/>
    <property type="match status" value="1"/>
</dbReference>
<dbReference type="SMART" id="SM00248">
    <property type="entry name" value="ANK"/>
    <property type="match status" value="7"/>
</dbReference>
<dbReference type="STRING" id="1754190.A0A1Y2DMT6"/>